<dbReference type="Bgee" id="ENSCJAG00000010078">
    <property type="expression patterns" value="Expressed in frontal cortex and 6 other cell types or tissues"/>
</dbReference>
<keyword evidence="10" id="KW-0931">ER-Golgi transport</keyword>
<evidence type="ECO:0000256" key="5">
    <source>
        <dbReference type="ARBA" id="ARBA00022490"/>
    </source>
</evidence>
<evidence type="ECO:0000256" key="17">
    <source>
        <dbReference type="ARBA" id="ARBA00081514"/>
    </source>
</evidence>
<dbReference type="GO" id="GO:0005096">
    <property type="term" value="F:GTPase activator activity"/>
    <property type="evidence" value="ECO:0007669"/>
    <property type="project" value="UniProtKB-KW"/>
</dbReference>
<dbReference type="SUPFAM" id="SSF57863">
    <property type="entry name" value="ArfGap/RecO-like zinc finger"/>
    <property type="match status" value="1"/>
</dbReference>
<keyword evidence="4" id="KW-0343">GTPase activation</keyword>
<keyword evidence="9" id="KW-0862">Zinc</keyword>
<dbReference type="Ensembl" id="ENSCJAT00000076005.3">
    <property type="protein sequence ID" value="ENSCJAP00000053482.2"/>
    <property type="gene ID" value="ENSCJAG00000010078.5"/>
</dbReference>
<evidence type="ECO:0000256" key="6">
    <source>
        <dbReference type="ARBA" id="ARBA00022553"/>
    </source>
</evidence>
<dbReference type="FunFam" id="1.10.220.150:FF:000008">
    <property type="entry name" value="ADP-ribosylation factor GTPase activating protein 1"/>
    <property type="match status" value="1"/>
</dbReference>
<keyword evidence="22" id="KW-1185">Reference proteome</keyword>
<feature type="region of interest" description="Disordered" evidence="19">
    <location>
        <begin position="406"/>
        <end position="433"/>
    </location>
</feature>
<dbReference type="PANTHER" id="PTHR46395">
    <property type="entry name" value="ADP-RIBOSYLATION FACTOR GTPASE-ACTIVATING PROTEIN 1"/>
    <property type="match status" value="1"/>
</dbReference>
<feature type="region of interest" description="Disordered" evidence="19">
    <location>
        <begin position="238"/>
        <end position="263"/>
    </location>
</feature>
<evidence type="ECO:0000256" key="3">
    <source>
        <dbReference type="ARBA" id="ARBA00022448"/>
    </source>
</evidence>
<dbReference type="GeneTree" id="ENSGT00890000139515"/>
<evidence type="ECO:0000256" key="1">
    <source>
        <dbReference type="ARBA" id="ARBA00004496"/>
    </source>
</evidence>
<organism evidence="21 22">
    <name type="scientific">Callithrix jacchus</name>
    <name type="common">White-tufted-ear marmoset</name>
    <name type="synonym">Simia Jacchus</name>
    <dbReference type="NCBI Taxonomy" id="9483"/>
    <lineage>
        <taxon>Eukaryota</taxon>
        <taxon>Metazoa</taxon>
        <taxon>Chordata</taxon>
        <taxon>Craniata</taxon>
        <taxon>Vertebrata</taxon>
        <taxon>Euteleostomi</taxon>
        <taxon>Mammalia</taxon>
        <taxon>Eutheria</taxon>
        <taxon>Euarchontoglires</taxon>
        <taxon>Primates</taxon>
        <taxon>Haplorrhini</taxon>
        <taxon>Platyrrhini</taxon>
        <taxon>Cebidae</taxon>
        <taxon>Callitrichinae</taxon>
        <taxon>Callithrix</taxon>
        <taxon>Callithrix</taxon>
    </lineage>
</organism>
<evidence type="ECO:0000256" key="14">
    <source>
        <dbReference type="ARBA" id="ARBA00058112"/>
    </source>
</evidence>
<evidence type="ECO:0000259" key="20">
    <source>
        <dbReference type="PROSITE" id="PS50115"/>
    </source>
</evidence>
<keyword evidence="12" id="KW-0007">Acetylation</keyword>
<feature type="region of interest" description="Disordered" evidence="19">
    <location>
        <begin position="32"/>
        <end position="54"/>
    </location>
</feature>
<dbReference type="GO" id="GO:0015031">
    <property type="term" value="P:protein transport"/>
    <property type="evidence" value="ECO:0007669"/>
    <property type="project" value="UniProtKB-KW"/>
</dbReference>
<dbReference type="PROSITE" id="PS50115">
    <property type="entry name" value="ARFGAP"/>
    <property type="match status" value="1"/>
</dbReference>
<keyword evidence="13" id="KW-0333">Golgi apparatus</keyword>
<dbReference type="Proteomes" id="UP000008225">
    <property type="component" value="Chromosome 5"/>
</dbReference>
<evidence type="ECO:0000256" key="13">
    <source>
        <dbReference type="ARBA" id="ARBA00023034"/>
    </source>
</evidence>
<keyword evidence="8 18" id="KW-0863">Zinc-finger</keyword>
<dbReference type="InterPro" id="IPR037278">
    <property type="entry name" value="ARFGAP/RecO"/>
</dbReference>
<dbReference type="GO" id="GO:0000139">
    <property type="term" value="C:Golgi membrane"/>
    <property type="evidence" value="ECO:0007669"/>
    <property type="project" value="TreeGrafter"/>
</dbReference>
<sequence>MGPTGNAADRVFPLKEKGAGWFPVYRRHTERPLSGSEPGLGRVSAVPASPSQPESLAQQCSRRVLPVRESAGLDFGAAQDILPVVRVFPEVSWELPKVLSCWLQPRLLGIMASPRTRKVLKEIRVQDENNVCFECGAFNPQWVSVTYGIWICLECSGRHRGLGVHLSFVRSVTMDKWKDLELEKMKVGGNAKFREFLESQEDYDPCWSLQDKYNSRAAALFRDKVTALAEGREWSLESSPAQNWTPPQPRTLPSTVHRASGQPQNVIASSDKAFEDWLNDDLGSYQGAQGNRYVGFGNTPPPQKKEDDFLNNAMSSLYSGWSSFTTGASRFASAAKEGATKFGSQASQKASELGHSLNENVLKPAQEKVKEGKIFDDVSSGVSQLASKVQGVSSKGWRDVTTFFSGKAEGPLDSPSEGHSYQNSGPDHFQNSSIDQSFWETFGSTESAKARKSPSSDSWTCADTSTERRSSDSWEVWGSASTNRNSNSDGGEGGEGAKKAVPPAVPADDGWDNQNW</sequence>
<evidence type="ECO:0000313" key="22">
    <source>
        <dbReference type="Proteomes" id="UP000008225"/>
    </source>
</evidence>
<dbReference type="CDD" id="cd08830">
    <property type="entry name" value="ArfGap_ArfGap1"/>
    <property type="match status" value="1"/>
</dbReference>
<evidence type="ECO:0000256" key="10">
    <source>
        <dbReference type="ARBA" id="ARBA00022892"/>
    </source>
</evidence>
<comment type="function">
    <text evidence="14">GTPase-activating protein (GAP) for the ADP ribosylation factor 1 (ARF1). Involved in membrane trafficking and /or vesicle transport. Promotes hydrolysis of the ARF1-bound GTP and thus, is required for the dissociation of coat proteins from Golgi-derived membranes and vesicles, a prerequisite for vesicle's fusion with target compartment. Probably regulates ARF1-mediated transport via its interaction with the KDELR proteins and TMED2. Overexpression induces the redistribution of the entire Golgi complex to the endoplasmic reticulum, as when ARF1 is deactivated. Its activity is stimulated by phosphoinosides and inhibited by phosphatidylcholine.</text>
</comment>
<name>A0A2R8MR94_CALJA</name>
<proteinExistence type="predicted"/>
<dbReference type="Gene3D" id="1.10.220.150">
    <property type="entry name" value="Arf GTPase activating protein"/>
    <property type="match status" value="1"/>
</dbReference>
<keyword evidence="3" id="KW-0813">Transport</keyword>
<dbReference type="AlphaFoldDB" id="A0A2R8MR94"/>
<evidence type="ECO:0000256" key="8">
    <source>
        <dbReference type="ARBA" id="ARBA00022771"/>
    </source>
</evidence>
<evidence type="ECO:0000256" key="19">
    <source>
        <dbReference type="SAM" id="MobiDB-lite"/>
    </source>
</evidence>
<evidence type="ECO:0000256" key="4">
    <source>
        <dbReference type="ARBA" id="ARBA00022468"/>
    </source>
</evidence>
<dbReference type="OMA" id="MSKLWEV"/>
<keyword evidence="11" id="KW-0653">Protein transport</keyword>
<dbReference type="InterPro" id="IPR001164">
    <property type="entry name" value="ArfGAP_dom"/>
</dbReference>
<feature type="compositionally biased region" description="Polar residues" evidence="19">
    <location>
        <begin position="417"/>
        <end position="433"/>
    </location>
</feature>
<dbReference type="Pfam" id="PF01412">
    <property type="entry name" value="ArfGap"/>
    <property type="match status" value="1"/>
</dbReference>
<dbReference type="GO" id="GO:0045202">
    <property type="term" value="C:synapse"/>
    <property type="evidence" value="ECO:0007669"/>
    <property type="project" value="Ensembl"/>
</dbReference>
<dbReference type="InterPro" id="IPR038508">
    <property type="entry name" value="ArfGAP_dom_sf"/>
</dbReference>
<accession>A0A2R8MR94</accession>
<protein>
    <recommendedName>
        <fullName evidence="15">ADP-ribosylation factor GTPase-activating protein 1</fullName>
    </recommendedName>
    <alternativeName>
        <fullName evidence="17">ADP-ribosylation factor 1 GTPase-activating protein</fullName>
    </alternativeName>
    <alternativeName>
        <fullName evidence="16">ARF1-directed GTPase-activating protein</fullName>
    </alternativeName>
</protein>
<feature type="compositionally biased region" description="Polar residues" evidence="19">
    <location>
        <begin position="445"/>
        <end position="464"/>
    </location>
</feature>
<dbReference type="GO" id="GO:0016192">
    <property type="term" value="P:vesicle-mediated transport"/>
    <property type="evidence" value="ECO:0007669"/>
    <property type="project" value="UniProtKB-KW"/>
</dbReference>
<evidence type="ECO:0000256" key="7">
    <source>
        <dbReference type="ARBA" id="ARBA00022723"/>
    </source>
</evidence>
<evidence type="ECO:0000313" key="21">
    <source>
        <dbReference type="Ensembl" id="ENSCJAP00000053482.2"/>
    </source>
</evidence>
<keyword evidence="5" id="KW-0963">Cytoplasm</keyword>
<evidence type="ECO:0000256" key="15">
    <source>
        <dbReference type="ARBA" id="ARBA00071258"/>
    </source>
</evidence>
<reference evidence="21" key="1">
    <citation type="submission" date="2009-03" db="EMBL/GenBank/DDBJ databases">
        <authorList>
            <person name="Warren W."/>
            <person name="Ye L."/>
            <person name="Minx P."/>
            <person name="Worley K."/>
            <person name="Gibbs R."/>
            <person name="Wilson R.K."/>
        </authorList>
    </citation>
    <scope>NUCLEOTIDE SEQUENCE [LARGE SCALE GENOMIC DNA]</scope>
</reference>
<evidence type="ECO:0000256" key="12">
    <source>
        <dbReference type="ARBA" id="ARBA00022990"/>
    </source>
</evidence>
<gene>
    <name evidence="21" type="primary">ARFGAP1</name>
</gene>
<reference evidence="21" key="3">
    <citation type="submission" date="2025-09" db="UniProtKB">
        <authorList>
            <consortium name="Ensembl"/>
        </authorList>
    </citation>
    <scope>IDENTIFICATION</scope>
</reference>
<evidence type="ECO:0000256" key="16">
    <source>
        <dbReference type="ARBA" id="ARBA00077418"/>
    </source>
</evidence>
<evidence type="ECO:0000256" key="2">
    <source>
        <dbReference type="ARBA" id="ARBA00004555"/>
    </source>
</evidence>
<dbReference type="SMART" id="SM00105">
    <property type="entry name" value="ArfGap"/>
    <property type="match status" value="1"/>
</dbReference>
<keyword evidence="6" id="KW-0597">Phosphoprotein</keyword>
<feature type="domain" description="Arf-GAP" evidence="20">
    <location>
        <begin position="117"/>
        <end position="234"/>
    </location>
</feature>
<dbReference type="GO" id="GO:0032012">
    <property type="term" value="P:regulation of ARF protein signal transduction"/>
    <property type="evidence" value="ECO:0007669"/>
    <property type="project" value="TreeGrafter"/>
</dbReference>
<evidence type="ECO:0000256" key="11">
    <source>
        <dbReference type="ARBA" id="ARBA00022927"/>
    </source>
</evidence>
<dbReference type="PANTHER" id="PTHR46395:SF1">
    <property type="entry name" value="ADP-RIBOSYLATION FACTOR GTPASE-ACTIVATING PROTEIN 1"/>
    <property type="match status" value="1"/>
</dbReference>
<keyword evidence="7" id="KW-0479">Metal-binding</keyword>
<evidence type="ECO:0000256" key="9">
    <source>
        <dbReference type="ARBA" id="ARBA00022833"/>
    </source>
</evidence>
<dbReference type="GO" id="GO:0030100">
    <property type="term" value="P:regulation of endocytosis"/>
    <property type="evidence" value="ECO:0007669"/>
    <property type="project" value="TreeGrafter"/>
</dbReference>
<dbReference type="PRINTS" id="PR00405">
    <property type="entry name" value="REVINTRACTNG"/>
</dbReference>
<feature type="compositionally biased region" description="Polar residues" evidence="19">
    <location>
        <begin position="479"/>
        <end position="489"/>
    </location>
</feature>
<dbReference type="GO" id="GO:0008270">
    <property type="term" value="F:zinc ion binding"/>
    <property type="evidence" value="ECO:0007669"/>
    <property type="project" value="UniProtKB-KW"/>
</dbReference>
<comment type="subcellular location">
    <subcellularLocation>
        <location evidence="1">Cytoplasm</location>
    </subcellularLocation>
    <subcellularLocation>
        <location evidence="2">Golgi apparatus</location>
    </subcellularLocation>
</comment>
<reference evidence="21" key="2">
    <citation type="submission" date="2025-08" db="UniProtKB">
        <authorList>
            <consortium name="Ensembl"/>
        </authorList>
    </citation>
    <scope>IDENTIFICATION</scope>
</reference>
<feature type="region of interest" description="Disordered" evidence="19">
    <location>
        <begin position="445"/>
        <end position="516"/>
    </location>
</feature>
<evidence type="ECO:0000256" key="18">
    <source>
        <dbReference type="PROSITE-ProRule" id="PRU00288"/>
    </source>
</evidence>